<evidence type="ECO:0000256" key="1">
    <source>
        <dbReference type="ARBA" id="ARBA00004383"/>
    </source>
</evidence>
<keyword evidence="5" id="KW-0997">Cell inner membrane</keyword>
<comment type="similarity">
    <text evidence="2">Belongs to the TonB family.</text>
</comment>
<keyword evidence="9 11" id="KW-0472">Membrane</keyword>
<keyword evidence="6 11" id="KW-0812">Transmembrane</keyword>
<protein>
    <submittedName>
        <fullName evidence="13">TonB family protein</fullName>
    </submittedName>
</protein>
<evidence type="ECO:0000256" key="11">
    <source>
        <dbReference type="SAM" id="Phobius"/>
    </source>
</evidence>
<dbReference type="PANTHER" id="PTHR33446">
    <property type="entry name" value="PROTEIN TONB-RELATED"/>
    <property type="match status" value="1"/>
</dbReference>
<evidence type="ECO:0000256" key="3">
    <source>
        <dbReference type="ARBA" id="ARBA00022448"/>
    </source>
</evidence>
<dbReference type="SUPFAM" id="SSF74653">
    <property type="entry name" value="TolA/TonB C-terminal domain"/>
    <property type="match status" value="1"/>
</dbReference>
<evidence type="ECO:0000256" key="4">
    <source>
        <dbReference type="ARBA" id="ARBA00022475"/>
    </source>
</evidence>
<sequence>MGESPRGESERWGAALLIAALVHVGVALVWLAVPGTALQPPAPPEEPELVFFSFPPPPPPAAGSATPRAAQPQPERVQRQARPRPARPAVVPTLPMPVPTPVEAPPVEVANPETEPETVDEAPVADEAPGVAGGTEGVGGVVAGIVGGVIGGREGGMVGATGGSALDLTQVARPPQVLQQLKPTYPRRAKADGIEGLVMVRVIIGTDGRIEPEHTQVIRSVPALDAAAISAVSQWRFSPAIGKQGRPVRVIVEIPVQFSLK</sequence>
<evidence type="ECO:0000256" key="5">
    <source>
        <dbReference type="ARBA" id="ARBA00022519"/>
    </source>
</evidence>
<dbReference type="InterPro" id="IPR003538">
    <property type="entry name" value="TonB"/>
</dbReference>
<feature type="region of interest" description="Disordered" evidence="10">
    <location>
        <begin position="43"/>
        <end position="100"/>
    </location>
</feature>
<dbReference type="InterPro" id="IPR006260">
    <property type="entry name" value="TonB/TolA_C"/>
</dbReference>
<feature type="transmembrane region" description="Helical" evidence="11">
    <location>
        <begin position="12"/>
        <end position="33"/>
    </location>
</feature>
<proteinExistence type="inferred from homology"/>
<dbReference type="PANTHER" id="PTHR33446:SF2">
    <property type="entry name" value="PROTEIN TONB"/>
    <property type="match status" value="1"/>
</dbReference>
<evidence type="ECO:0000256" key="2">
    <source>
        <dbReference type="ARBA" id="ARBA00006555"/>
    </source>
</evidence>
<dbReference type="PRINTS" id="PR01374">
    <property type="entry name" value="TONBPROTEIN"/>
</dbReference>
<evidence type="ECO:0000256" key="9">
    <source>
        <dbReference type="ARBA" id="ARBA00023136"/>
    </source>
</evidence>
<name>A0ABY9XCC2_9BACT</name>
<keyword evidence="14" id="KW-1185">Reference proteome</keyword>
<dbReference type="EMBL" id="CP043494">
    <property type="protein sequence ID" value="WNG53046.1"/>
    <property type="molecule type" value="Genomic_DNA"/>
</dbReference>
<keyword evidence="4" id="KW-1003">Cell membrane</keyword>
<evidence type="ECO:0000313" key="14">
    <source>
        <dbReference type="Proteomes" id="UP001611383"/>
    </source>
</evidence>
<dbReference type="InterPro" id="IPR037682">
    <property type="entry name" value="TonB_C"/>
</dbReference>
<feature type="domain" description="TonB C-terminal" evidence="12">
    <location>
        <begin position="170"/>
        <end position="261"/>
    </location>
</feature>
<dbReference type="NCBIfam" id="TIGR01352">
    <property type="entry name" value="tonB_Cterm"/>
    <property type="match status" value="1"/>
</dbReference>
<organism evidence="13 14">
    <name type="scientific">Archangium minus</name>
    <dbReference type="NCBI Taxonomy" id="83450"/>
    <lineage>
        <taxon>Bacteria</taxon>
        <taxon>Pseudomonadati</taxon>
        <taxon>Myxococcota</taxon>
        <taxon>Myxococcia</taxon>
        <taxon>Myxococcales</taxon>
        <taxon>Cystobacterineae</taxon>
        <taxon>Archangiaceae</taxon>
        <taxon>Archangium</taxon>
    </lineage>
</organism>
<gene>
    <name evidence="13" type="ORF">F0U60_51090</name>
</gene>
<comment type="subcellular location">
    <subcellularLocation>
        <location evidence="1">Cell inner membrane</location>
        <topology evidence="1">Single-pass membrane protein</topology>
        <orientation evidence="1">Periplasmic side</orientation>
    </subcellularLocation>
</comment>
<dbReference type="PROSITE" id="PS52015">
    <property type="entry name" value="TONB_CTD"/>
    <property type="match status" value="1"/>
</dbReference>
<evidence type="ECO:0000256" key="6">
    <source>
        <dbReference type="ARBA" id="ARBA00022692"/>
    </source>
</evidence>
<keyword evidence="3" id="KW-0813">Transport</keyword>
<evidence type="ECO:0000256" key="10">
    <source>
        <dbReference type="SAM" id="MobiDB-lite"/>
    </source>
</evidence>
<evidence type="ECO:0000313" key="13">
    <source>
        <dbReference type="EMBL" id="WNG53046.1"/>
    </source>
</evidence>
<reference evidence="13 14" key="1">
    <citation type="submission" date="2019-08" db="EMBL/GenBank/DDBJ databases">
        <title>Archangium and Cystobacter genomes.</title>
        <authorList>
            <person name="Chen I.-C.K."/>
            <person name="Wielgoss S."/>
        </authorList>
    </citation>
    <scope>NUCLEOTIDE SEQUENCE [LARGE SCALE GENOMIC DNA]</scope>
    <source>
        <strain evidence="13 14">Cbm 6</strain>
    </source>
</reference>
<feature type="compositionally biased region" description="Low complexity" evidence="10">
    <location>
        <begin position="62"/>
        <end position="75"/>
    </location>
</feature>
<keyword evidence="8 11" id="KW-1133">Transmembrane helix</keyword>
<dbReference type="Proteomes" id="UP001611383">
    <property type="component" value="Chromosome"/>
</dbReference>
<dbReference type="Gene3D" id="3.30.1150.10">
    <property type="match status" value="1"/>
</dbReference>
<accession>A0ABY9XCC2</accession>
<dbReference type="InterPro" id="IPR051045">
    <property type="entry name" value="TonB-dependent_transducer"/>
</dbReference>
<evidence type="ECO:0000256" key="7">
    <source>
        <dbReference type="ARBA" id="ARBA00022927"/>
    </source>
</evidence>
<evidence type="ECO:0000259" key="12">
    <source>
        <dbReference type="PROSITE" id="PS52015"/>
    </source>
</evidence>
<keyword evidence="7" id="KW-0653">Protein transport</keyword>
<evidence type="ECO:0000256" key="8">
    <source>
        <dbReference type="ARBA" id="ARBA00022989"/>
    </source>
</evidence>
<dbReference type="Pfam" id="PF03544">
    <property type="entry name" value="TonB_C"/>
    <property type="match status" value="1"/>
</dbReference>